<dbReference type="Gene3D" id="3.40.1440.10">
    <property type="entry name" value="GIY-YIG endonuclease"/>
    <property type="match status" value="1"/>
</dbReference>
<sequence length="82" mass="9880">MFYVYVLQSLKNSKRYIGSTNFRPEIRLEQHNKGANRWTRQNRPFELLYSEQCADKRFALKRERFLKSGHGISFLNRILNAK</sequence>
<comment type="similarity">
    <text evidence="1">Belongs to the UPF0213 family.</text>
</comment>
<evidence type="ECO:0000313" key="4">
    <source>
        <dbReference type="Proteomes" id="UP000178187"/>
    </source>
</evidence>
<evidence type="ECO:0000256" key="1">
    <source>
        <dbReference type="ARBA" id="ARBA00007435"/>
    </source>
</evidence>
<reference evidence="3 4" key="1">
    <citation type="journal article" date="2016" name="Nat. Commun.">
        <title>Thousands of microbial genomes shed light on interconnected biogeochemical processes in an aquifer system.</title>
        <authorList>
            <person name="Anantharaman K."/>
            <person name="Brown C.T."/>
            <person name="Hug L.A."/>
            <person name="Sharon I."/>
            <person name="Castelle C.J."/>
            <person name="Probst A.J."/>
            <person name="Thomas B.C."/>
            <person name="Singh A."/>
            <person name="Wilkins M.J."/>
            <person name="Karaoz U."/>
            <person name="Brodie E.L."/>
            <person name="Williams K.H."/>
            <person name="Hubbard S.S."/>
            <person name="Banfield J.F."/>
        </authorList>
    </citation>
    <scope>NUCLEOTIDE SEQUENCE [LARGE SCALE GENOMIC DNA]</scope>
</reference>
<dbReference type="Pfam" id="PF01541">
    <property type="entry name" value="GIY-YIG"/>
    <property type="match status" value="1"/>
</dbReference>
<evidence type="ECO:0000259" key="2">
    <source>
        <dbReference type="PROSITE" id="PS50164"/>
    </source>
</evidence>
<dbReference type="SUPFAM" id="SSF82771">
    <property type="entry name" value="GIY-YIG endonuclease"/>
    <property type="match status" value="1"/>
</dbReference>
<dbReference type="InterPro" id="IPR050190">
    <property type="entry name" value="UPF0213_domain"/>
</dbReference>
<accession>A0A1G1KW35</accession>
<comment type="caution">
    <text evidence="3">The sequence shown here is derived from an EMBL/GenBank/DDBJ whole genome shotgun (WGS) entry which is preliminary data.</text>
</comment>
<dbReference type="PANTHER" id="PTHR34477">
    <property type="entry name" value="UPF0213 PROTEIN YHBQ"/>
    <property type="match status" value="1"/>
</dbReference>
<dbReference type="AlphaFoldDB" id="A0A1G1KW35"/>
<name>A0A1G1KW35_9BACT</name>
<protein>
    <recommendedName>
        <fullName evidence="2">GIY-YIG domain-containing protein</fullName>
    </recommendedName>
</protein>
<dbReference type="PANTHER" id="PTHR34477:SF1">
    <property type="entry name" value="UPF0213 PROTEIN YHBQ"/>
    <property type="match status" value="1"/>
</dbReference>
<evidence type="ECO:0000313" key="3">
    <source>
        <dbReference type="EMBL" id="OGW97143.1"/>
    </source>
</evidence>
<dbReference type="Proteomes" id="UP000178187">
    <property type="component" value="Unassembled WGS sequence"/>
</dbReference>
<dbReference type="EMBL" id="MHFR01000044">
    <property type="protein sequence ID" value="OGW97143.1"/>
    <property type="molecule type" value="Genomic_DNA"/>
</dbReference>
<gene>
    <name evidence="3" type="ORF">A3G33_02545</name>
</gene>
<dbReference type="InterPro" id="IPR035901">
    <property type="entry name" value="GIY-YIG_endonuc_sf"/>
</dbReference>
<organism evidence="3 4">
    <name type="scientific">Candidatus Danuiimicrobium aquiferis</name>
    <dbReference type="NCBI Taxonomy" id="1801832"/>
    <lineage>
        <taxon>Bacteria</taxon>
        <taxon>Pseudomonadati</taxon>
        <taxon>Candidatus Omnitrophota</taxon>
        <taxon>Candidatus Danuiimicrobium</taxon>
    </lineage>
</organism>
<feature type="domain" description="GIY-YIG" evidence="2">
    <location>
        <begin position="1"/>
        <end position="81"/>
    </location>
</feature>
<proteinExistence type="inferred from homology"/>
<dbReference type="InterPro" id="IPR000305">
    <property type="entry name" value="GIY-YIG_endonuc"/>
</dbReference>
<dbReference type="PROSITE" id="PS50164">
    <property type="entry name" value="GIY_YIG"/>
    <property type="match status" value="1"/>
</dbReference>